<gene>
    <name evidence="13" type="primary">sgms2b</name>
</gene>
<keyword evidence="7" id="KW-0443">Lipid metabolism</keyword>
<evidence type="ECO:0000256" key="9">
    <source>
        <dbReference type="ARBA" id="ARBA00049904"/>
    </source>
</evidence>
<dbReference type="RefSeq" id="XP_031615540.1">
    <property type="nucleotide sequence ID" value="XM_031759680.2"/>
</dbReference>
<dbReference type="CTD" id="445247"/>
<evidence type="ECO:0000259" key="12">
    <source>
        <dbReference type="Pfam" id="PF14360"/>
    </source>
</evidence>
<reference evidence="13" key="1">
    <citation type="submission" date="2025-08" db="UniProtKB">
        <authorList>
            <consortium name="Ensembl"/>
        </authorList>
    </citation>
    <scope>IDENTIFICATION</scope>
</reference>
<keyword evidence="6 11" id="KW-1133">Transmembrane helix</keyword>
<dbReference type="Ensembl" id="ENSOABT00000010004.2">
    <property type="protein sequence ID" value="ENSOABP00000009666.1"/>
    <property type="gene ID" value="ENSOABG00000005147.2"/>
</dbReference>
<comment type="catalytic activity">
    <reaction evidence="9">
        <text>an N-acylsphing-4-enine + a 1,2-diacyl-sn-glycero-3-phosphoethanolamine = an N-acylsphing-4-enine 1-phosphoethanolamine + a 1,2-diacyl-sn-glycerol</text>
        <dbReference type="Rhea" id="RHEA:36079"/>
        <dbReference type="ChEBI" id="CHEBI:17815"/>
        <dbReference type="ChEBI" id="CHEBI:52639"/>
        <dbReference type="ChEBI" id="CHEBI:64612"/>
        <dbReference type="ChEBI" id="CHEBI:73203"/>
    </reaction>
    <physiologicalReaction direction="left-to-right" evidence="9">
        <dbReference type="Rhea" id="RHEA:36080"/>
    </physiologicalReaction>
</comment>
<dbReference type="Proteomes" id="UP000472276">
    <property type="component" value="Unassembled WGS sequence"/>
</dbReference>
<proteinExistence type="inferred from homology"/>
<evidence type="ECO:0000256" key="5">
    <source>
        <dbReference type="ARBA" id="ARBA00022919"/>
    </source>
</evidence>
<dbReference type="InterPro" id="IPR025749">
    <property type="entry name" value="Sphingomyelin_synth-like_dom"/>
</dbReference>
<feature type="region of interest" description="Disordered" evidence="10">
    <location>
        <begin position="17"/>
        <end position="56"/>
    </location>
</feature>
<accession>A0A668S7M8</accession>
<dbReference type="GO" id="GO:0046513">
    <property type="term" value="P:ceramide biosynthetic process"/>
    <property type="evidence" value="ECO:0007669"/>
    <property type="project" value="TreeGrafter"/>
</dbReference>
<dbReference type="AlphaFoldDB" id="A0A668S7M8"/>
<evidence type="ECO:0000256" key="6">
    <source>
        <dbReference type="ARBA" id="ARBA00022989"/>
    </source>
</evidence>
<feature type="transmembrane region" description="Helical" evidence="11">
    <location>
        <begin position="230"/>
        <end position="254"/>
    </location>
</feature>
<keyword evidence="14" id="KW-1185">Reference proteome</keyword>
<keyword evidence="8 11" id="KW-0472">Membrane</keyword>
<evidence type="ECO:0000256" key="11">
    <source>
        <dbReference type="SAM" id="Phobius"/>
    </source>
</evidence>
<evidence type="ECO:0000256" key="7">
    <source>
        <dbReference type="ARBA" id="ARBA00023098"/>
    </source>
</evidence>
<feature type="transmembrane region" description="Helical" evidence="11">
    <location>
        <begin position="110"/>
        <end position="128"/>
    </location>
</feature>
<feature type="transmembrane region" description="Helical" evidence="11">
    <location>
        <begin position="275"/>
        <end position="296"/>
    </location>
</feature>
<dbReference type="GO" id="GO:0005789">
    <property type="term" value="C:endoplasmic reticulum membrane"/>
    <property type="evidence" value="ECO:0007669"/>
    <property type="project" value="TreeGrafter"/>
</dbReference>
<protein>
    <recommendedName>
        <fullName evidence="12">Sphingomyelin synthase-like domain-containing protein</fullName>
    </recommendedName>
</protein>
<dbReference type="GO" id="GO:0006686">
    <property type="term" value="P:sphingomyelin biosynthetic process"/>
    <property type="evidence" value="ECO:0007669"/>
    <property type="project" value="TreeGrafter"/>
</dbReference>
<comment type="subcellular location">
    <subcellularLocation>
        <location evidence="1">Membrane</location>
        <topology evidence="1">Multi-pass membrane protein</topology>
    </subcellularLocation>
</comment>
<dbReference type="OMA" id="TTRIFWW"/>
<dbReference type="Pfam" id="PF14360">
    <property type="entry name" value="PAP2_C"/>
    <property type="match status" value="1"/>
</dbReference>
<dbReference type="GO" id="GO:0033188">
    <property type="term" value="F:sphingomyelin synthase activity"/>
    <property type="evidence" value="ECO:0007669"/>
    <property type="project" value="TreeGrafter"/>
</dbReference>
<evidence type="ECO:0000256" key="3">
    <source>
        <dbReference type="ARBA" id="ARBA00022679"/>
    </source>
</evidence>
<comment type="similarity">
    <text evidence="2">Belongs to the sphingomyelin synthase family.</text>
</comment>
<feature type="transmembrane region" description="Helical" evidence="11">
    <location>
        <begin position="187"/>
        <end position="210"/>
    </location>
</feature>
<evidence type="ECO:0000256" key="8">
    <source>
        <dbReference type="ARBA" id="ARBA00023136"/>
    </source>
</evidence>
<keyword evidence="4 11" id="KW-0812">Transmembrane</keyword>
<keyword evidence="3" id="KW-0808">Transferase</keyword>
<dbReference type="PANTHER" id="PTHR21290">
    <property type="entry name" value="SPHINGOMYELIN SYNTHETASE"/>
    <property type="match status" value="1"/>
</dbReference>
<dbReference type="KEGG" id="oau:116335897"/>
<dbReference type="RefSeq" id="XP_039461680.1">
    <property type="nucleotide sequence ID" value="XM_039605746.1"/>
</dbReference>
<evidence type="ECO:0000256" key="2">
    <source>
        <dbReference type="ARBA" id="ARBA00005441"/>
    </source>
</evidence>
<dbReference type="PANTHER" id="PTHR21290:SF24">
    <property type="entry name" value="PHOSPHATIDYLCHOLINE:CERAMIDE CHOLINEPHOSPHOTRANSFERASE 2"/>
    <property type="match status" value="1"/>
</dbReference>
<feature type="transmembrane region" description="Helical" evidence="11">
    <location>
        <begin position="302"/>
        <end position="319"/>
    </location>
</feature>
<evidence type="ECO:0000256" key="4">
    <source>
        <dbReference type="ARBA" id="ARBA00022692"/>
    </source>
</evidence>
<evidence type="ECO:0000256" key="10">
    <source>
        <dbReference type="SAM" id="MobiDB-lite"/>
    </source>
</evidence>
<organism evidence="13 14">
    <name type="scientific">Oreochromis aureus</name>
    <name type="common">Israeli tilapia</name>
    <name type="synonym">Chromis aureus</name>
    <dbReference type="NCBI Taxonomy" id="47969"/>
    <lineage>
        <taxon>Eukaryota</taxon>
        <taxon>Metazoa</taxon>
        <taxon>Chordata</taxon>
        <taxon>Craniata</taxon>
        <taxon>Vertebrata</taxon>
        <taxon>Euteleostomi</taxon>
        <taxon>Actinopterygii</taxon>
        <taxon>Neopterygii</taxon>
        <taxon>Teleostei</taxon>
        <taxon>Neoteleostei</taxon>
        <taxon>Acanthomorphata</taxon>
        <taxon>Ovalentaria</taxon>
        <taxon>Cichlomorphae</taxon>
        <taxon>Cichliformes</taxon>
        <taxon>Cichlidae</taxon>
        <taxon>African cichlids</taxon>
        <taxon>Pseudocrenilabrinae</taxon>
        <taxon>Oreochromini</taxon>
        <taxon>Oreochromis</taxon>
    </lineage>
</organism>
<dbReference type="RefSeq" id="XP_039461675.1">
    <property type="nucleotide sequence ID" value="XM_039605741.1"/>
</dbReference>
<dbReference type="GeneID" id="116335897"/>
<evidence type="ECO:0000313" key="14">
    <source>
        <dbReference type="Proteomes" id="UP000472276"/>
    </source>
</evidence>
<reference evidence="13" key="2">
    <citation type="submission" date="2025-09" db="UniProtKB">
        <authorList>
            <consortium name="Ensembl"/>
        </authorList>
    </citation>
    <scope>IDENTIFICATION</scope>
</reference>
<dbReference type="GO" id="GO:0000139">
    <property type="term" value="C:Golgi membrane"/>
    <property type="evidence" value="ECO:0007669"/>
    <property type="project" value="TreeGrafter"/>
</dbReference>
<feature type="transmembrane region" description="Helical" evidence="11">
    <location>
        <begin position="153"/>
        <end position="175"/>
    </location>
</feature>
<evidence type="ECO:0000256" key="1">
    <source>
        <dbReference type="ARBA" id="ARBA00004141"/>
    </source>
</evidence>
<dbReference type="InterPro" id="IPR045221">
    <property type="entry name" value="Sphingomyelin_synth-like"/>
</dbReference>
<sequence length="382" mass="44601">MAASELIQEDDDNCIEVISADSPSPPQSTKVPNHNPTHHISRAPPSEDVLDGDGDGKCKRERRKITEVLKENQLINSLCNKIRQRCDYDQITKESDNPLPKEWWKTGVSFIYAFFALVLNAVIIVIIHERVPDTSVSPPLPDKFFDYIDRVPWAFKATEACGLTLCGLWLVQWLALKHRAIVARRCFFMIATLYLYRCITMYITTLPVPGKHLECAPKLYNDVTEKMWRILRMVSGGGLNVTGSHILCGDYLYSGHTIMLRLSYLFIKEYCPPRFWWYRWFCFFLSIFGLICILLGHEHYSIDVVVAYFVVNWTFRWYYAMLESHVHNQEPNKYLTRTWWNRIFKFLEGNVKATVPVEFGWPVPIPTTSCRRRYSIVDRYDS</sequence>
<keyword evidence="5" id="KW-0746">Sphingolipid metabolism</keyword>
<feature type="domain" description="Sphingomyelin synthase-like" evidence="12">
    <location>
        <begin position="248"/>
        <end position="319"/>
    </location>
</feature>
<name>A0A668S7M8_OREAU</name>
<evidence type="ECO:0000313" key="13">
    <source>
        <dbReference type="Ensembl" id="ENSOABP00000009666.1"/>
    </source>
</evidence>
<dbReference type="GO" id="GO:0005886">
    <property type="term" value="C:plasma membrane"/>
    <property type="evidence" value="ECO:0007669"/>
    <property type="project" value="TreeGrafter"/>
</dbReference>
<dbReference type="GO" id="GO:0047493">
    <property type="term" value="F:ceramide cholinephosphotransferase activity"/>
    <property type="evidence" value="ECO:0007669"/>
    <property type="project" value="TreeGrafter"/>
</dbReference>